<evidence type="ECO:0000313" key="3">
    <source>
        <dbReference type="Proteomes" id="UP000176512"/>
    </source>
</evidence>
<reference evidence="2 3" key="1">
    <citation type="journal article" date="2016" name="Nat. Commun.">
        <title>Thousands of microbial genomes shed light on interconnected biogeochemical processes in an aquifer system.</title>
        <authorList>
            <person name="Anantharaman K."/>
            <person name="Brown C.T."/>
            <person name="Hug L.A."/>
            <person name="Sharon I."/>
            <person name="Castelle C.J."/>
            <person name="Probst A.J."/>
            <person name="Thomas B.C."/>
            <person name="Singh A."/>
            <person name="Wilkins M.J."/>
            <person name="Karaoz U."/>
            <person name="Brodie E.L."/>
            <person name="Williams K.H."/>
            <person name="Hubbard S.S."/>
            <person name="Banfield J.F."/>
        </authorList>
    </citation>
    <scope>NUCLEOTIDE SEQUENCE [LARGE SCALE GENOMIC DNA]</scope>
</reference>
<evidence type="ECO:0000313" key="2">
    <source>
        <dbReference type="EMBL" id="OGY55138.1"/>
    </source>
</evidence>
<protein>
    <recommendedName>
        <fullName evidence="1">Crossover junction endonuclease MUS81-like HHH domain-containing protein</fullName>
    </recommendedName>
</protein>
<comment type="caution">
    <text evidence="2">The sequence shown here is derived from an EMBL/GenBank/DDBJ whole genome shotgun (WGS) entry which is preliminary data.</text>
</comment>
<dbReference type="EMBL" id="MHIP01000012">
    <property type="protein sequence ID" value="OGY55138.1"/>
    <property type="molecule type" value="Genomic_DNA"/>
</dbReference>
<accession>A0A1G1YS10</accession>
<dbReference type="Proteomes" id="UP000176512">
    <property type="component" value="Unassembled WGS sequence"/>
</dbReference>
<dbReference type="Gene3D" id="1.10.150.110">
    <property type="entry name" value="DNA polymerase beta, N-terminal domain-like"/>
    <property type="match status" value="1"/>
</dbReference>
<dbReference type="InterPro" id="IPR010996">
    <property type="entry name" value="HHH_MUS81"/>
</dbReference>
<sequence>MEKNKRIVFLLREIADFLDIQGVAFKPAAYRRAAQSLEELNVNVSGIYKKEGLKGVKKVKGVGQSIAEKIEEYIKTRRITYHKELQEKTIIRQIVTHFFETKGVSLDALKKSARKRNIVYGRFAKSARELFDLAGSMQRAEAAIIKVAEWAKTRNLDYSLETVLKKWLELDTLKPKPVVKKAFYRGDPMVWSETKKKWFVIKDGEWLEFAGEEEDIEWRTMK</sequence>
<name>A0A1G1YS10_9BACT</name>
<gene>
    <name evidence="2" type="ORF">A3A24_03550</name>
</gene>
<dbReference type="Pfam" id="PF14716">
    <property type="entry name" value="HHH_8"/>
    <property type="match status" value="1"/>
</dbReference>
<feature type="domain" description="Crossover junction endonuclease MUS81-like HHH" evidence="1">
    <location>
        <begin position="3"/>
        <end position="78"/>
    </location>
</feature>
<dbReference type="AlphaFoldDB" id="A0A1G1YS10"/>
<evidence type="ECO:0000259" key="1">
    <source>
        <dbReference type="Pfam" id="PF14716"/>
    </source>
</evidence>
<organism evidence="2 3">
    <name type="scientific">Candidatus Buchananbacteria bacterium RIFCSPLOWO2_01_FULL_46_12</name>
    <dbReference type="NCBI Taxonomy" id="1797546"/>
    <lineage>
        <taxon>Bacteria</taxon>
        <taxon>Candidatus Buchananiibacteriota</taxon>
    </lineage>
</organism>
<proteinExistence type="predicted"/>
<dbReference type="SUPFAM" id="SSF47802">
    <property type="entry name" value="DNA polymerase beta, N-terminal domain-like"/>
    <property type="match status" value="1"/>
</dbReference>
<dbReference type="InterPro" id="IPR027421">
    <property type="entry name" value="DNA_pol_lamdba_lyase_dom_sf"/>
</dbReference>